<name>A0ACC0DD76_9PEZI</name>
<sequence>MHFAYLTSLLAIGANVALANVDATIPSISVERADKTAVPQLRSGFSERRVAMMELQPRADQQGHCNKAVGFFSTARCALRRSKVKPGTAVTFAAETVNKVVTDIWEKITTTSETTGMLMSNDYADGKLYIYASAGLAGYPASSTWPSLNQGVPTYDLYIALQQAVYDCQSSGGVGRYYLTSSSGEIYASLIVKAAG</sequence>
<reference evidence="1 2" key="1">
    <citation type="journal article" date="2022" name="New Phytol.">
        <title>Ecological generalism drives hyperdiversity of secondary metabolite gene clusters in xylarialean endophytes.</title>
        <authorList>
            <person name="Franco M.E.E."/>
            <person name="Wisecaver J.H."/>
            <person name="Arnold A.E."/>
            <person name="Ju Y.M."/>
            <person name="Slot J.C."/>
            <person name="Ahrendt S."/>
            <person name="Moore L.P."/>
            <person name="Eastman K.E."/>
            <person name="Scott K."/>
            <person name="Konkel Z."/>
            <person name="Mondo S.J."/>
            <person name="Kuo A."/>
            <person name="Hayes R.D."/>
            <person name="Haridas S."/>
            <person name="Andreopoulos B."/>
            <person name="Riley R."/>
            <person name="LaButti K."/>
            <person name="Pangilinan J."/>
            <person name="Lipzen A."/>
            <person name="Amirebrahimi M."/>
            <person name="Yan J."/>
            <person name="Adam C."/>
            <person name="Keymanesh K."/>
            <person name="Ng V."/>
            <person name="Louie K."/>
            <person name="Northen T."/>
            <person name="Drula E."/>
            <person name="Henrissat B."/>
            <person name="Hsieh H.M."/>
            <person name="Youens-Clark K."/>
            <person name="Lutzoni F."/>
            <person name="Miadlikowska J."/>
            <person name="Eastwood D.C."/>
            <person name="Hamelin R.C."/>
            <person name="Grigoriev I.V."/>
            <person name="U'Ren J.M."/>
        </authorList>
    </citation>
    <scope>NUCLEOTIDE SEQUENCE [LARGE SCALE GENOMIC DNA]</scope>
    <source>
        <strain evidence="1 2">ER1909</strain>
    </source>
</reference>
<dbReference type="EMBL" id="MU394290">
    <property type="protein sequence ID" value="KAI6090722.1"/>
    <property type="molecule type" value="Genomic_DNA"/>
</dbReference>
<dbReference type="Proteomes" id="UP001497680">
    <property type="component" value="Unassembled WGS sequence"/>
</dbReference>
<keyword evidence="2" id="KW-1185">Reference proteome</keyword>
<gene>
    <name evidence="1" type="ORF">F4821DRAFT_228893</name>
</gene>
<comment type="caution">
    <text evidence="1">The sequence shown here is derived from an EMBL/GenBank/DDBJ whole genome shotgun (WGS) entry which is preliminary data.</text>
</comment>
<evidence type="ECO:0000313" key="2">
    <source>
        <dbReference type="Proteomes" id="UP001497680"/>
    </source>
</evidence>
<accession>A0ACC0DD76</accession>
<organism evidence="1 2">
    <name type="scientific">Hypoxylon rubiginosum</name>
    <dbReference type="NCBI Taxonomy" id="110542"/>
    <lineage>
        <taxon>Eukaryota</taxon>
        <taxon>Fungi</taxon>
        <taxon>Dikarya</taxon>
        <taxon>Ascomycota</taxon>
        <taxon>Pezizomycotina</taxon>
        <taxon>Sordariomycetes</taxon>
        <taxon>Xylariomycetidae</taxon>
        <taxon>Xylariales</taxon>
        <taxon>Hypoxylaceae</taxon>
        <taxon>Hypoxylon</taxon>
    </lineage>
</organism>
<proteinExistence type="predicted"/>
<evidence type="ECO:0000313" key="1">
    <source>
        <dbReference type="EMBL" id="KAI6090722.1"/>
    </source>
</evidence>
<protein>
    <submittedName>
        <fullName evidence="1">Uncharacterized protein</fullName>
    </submittedName>
</protein>